<name>A0A1X1Y1W4_9MYCO</name>
<proteinExistence type="predicted"/>
<dbReference type="Proteomes" id="UP000466396">
    <property type="component" value="Chromosome"/>
</dbReference>
<dbReference type="Gene3D" id="3.40.50.150">
    <property type="entry name" value="Vaccinia Virus protein VP39"/>
    <property type="match status" value="1"/>
</dbReference>
<dbReference type="KEGG" id="mlj:MLAC_05400"/>
<accession>A0A1X1Y1W4</accession>
<evidence type="ECO:0000313" key="1">
    <source>
        <dbReference type="EMBL" id="BBX95246.1"/>
    </source>
</evidence>
<evidence type="ECO:0000313" key="2">
    <source>
        <dbReference type="Proteomes" id="UP000466396"/>
    </source>
</evidence>
<sequence length="116" mass="12440">MTATDAQNRLLDLITELSAPGSRLAADHLLGASKSVGSMILETAEIWRQHGFHVDFGSLSYSHERNDAAACLQALGWQITKHRLDELLRAAGVAAGDMDTGPDGQGAIHYLTATRL</sequence>
<dbReference type="STRING" id="169765.AWC15_02565"/>
<organism evidence="1 2">
    <name type="scientific">Mycobacterium lacus</name>
    <dbReference type="NCBI Taxonomy" id="169765"/>
    <lineage>
        <taxon>Bacteria</taxon>
        <taxon>Bacillati</taxon>
        <taxon>Actinomycetota</taxon>
        <taxon>Actinomycetes</taxon>
        <taxon>Mycobacteriales</taxon>
        <taxon>Mycobacteriaceae</taxon>
        <taxon>Mycobacterium</taxon>
    </lineage>
</organism>
<dbReference type="SUPFAM" id="SSF53335">
    <property type="entry name" value="S-adenosyl-L-methionine-dependent methyltransferases"/>
    <property type="match status" value="1"/>
</dbReference>
<gene>
    <name evidence="1" type="ORF">MLAC_05400</name>
</gene>
<dbReference type="EMBL" id="AP022581">
    <property type="protein sequence ID" value="BBX95246.1"/>
    <property type="molecule type" value="Genomic_DNA"/>
</dbReference>
<keyword evidence="2" id="KW-1185">Reference proteome</keyword>
<dbReference type="OrthoDB" id="9806164at2"/>
<reference evidence="1 2" key="1">
    <citation type="journal article" date="2019" name="Emerg. Microbes Infect.">
        <title>Comprehensive subspecies identification of 175 nontuberculous mycobacteria species based on 7547 genomic profiles.</title>
        <authorList>
            <person name="Matsumoto Y."/>
            <person name="Kinjo T."/>
            <person name="Motooka D."/>
            <person name="Nabeya D."/>
            <person name="Jung N."/>
            <person name="Uechi K."/>
            <person name="Horii T."/>
            <person name="Iida T."/>
            <person name="Fujita J."/>
            <person name="Nakamura S."/>
        </authorList>
    </citation>
    <scope>NUCLEOTIDE SEQUENCE [LARGE SCALE GENOMIC DNA]</scope>
    <source>
        <strain evidence="1 2">JCM 15657</strain>
    </source>
</reference>
<protein>
    <submittedName>
        <fullName evidence="1">Uncharacterized protein</fullName>
    </submittedName>
</protein>
<dbReference type="RefSeq" id="WP_085161358.1">
    <property type="nucleotide sequence ID" value="NZ_AP022581.1"/>
</dbReference>
<dbReference type="InterPro" id="IPR029063">
    <property type="entry name" value="SAM-dependent_MTases_sf"/>
</dbReference>
<dbReference type="AlphaFoldDB" id="A0A1X1Y1W4"/>